<dbReference type="Pfam" id="PF00515">
    <property type="entry name" value="TPR_1"/>
    <property type="match status" value="2"/>
</dbReference>
<evidence type="ECO:0000256" key="3">
    <source>
        <dbReference type="ARBA" id="ARBA00022737"/>
    </source>
</evidence>
<gene>
    <name evidence="8" type="ORF">TOLI1172_LOCUS4112</name>
</gene>
<evidence type="ECO:0000256" key="6">
    <source>
        <dbReference type="SAM" id="MobiDB-lite"/>
    </source>
</evidence>
<comment type="subcellular location">
    <subcellularLocation>
        <location evidence="1">Cytoplasm</location>
    </subcellularLocation>
</comment>
<accession>A0A7S1ERX4</accession>
<dbReference type="InterPro" id="IPR041243">
    <property type="entry name" value="STI1/HOP_DP"/>
</dbReference>
<protein>
    <recommendedName>
        <fullName evidence="7">STI1 domain-containing protein</fullName>
    </recommendedName>
</protein>
<evidence type="ECO:0000259" key="7">
    <source>
        <dbReference type="SMART" id="SM00727"/>
    </source>
</evidence>
<keyword evidence="2" id="KW-0963">Cytoplasm</keyword>
<feature type="repeat" description="TPR" evidence="5">
    <location>
        <begin position="287"/>
        <end position="320"/>
    </location>
</feature>
<feature type="domain" description="STI1" evidence="7">
    <location>
        <begin position="388"/>
        <end position="427"/>
    </location>
</feature>
<reference evidence="8" key="1">
    <citation type="submission" date="2021-01" db="EMBL/GenBank/DDBJ databases">
        <authorList>
            <person name="Corre E."/>
            <person name="Pelletier E."/>
            <person name="Niang G."/>
            <person name="Scheremetjew M."/>
            <person name="Finn R."/>
            <person name="Kale V."/>
            <person name="Holt S."/>
            <person name="Cochrane G."/>
            <person name="Meng A."/>
            <person name="Brown T."/>
            <person name="Cohen L."/>
        </authorList>
    </citation>
    <scope>NUCLEOTIDE SEQUENCE</scope>
    <source>
        <strain evidence="8">CCMP3278</strain>
    </source>
</reference>
<dbReference type="Pfam" id="PF17830">
    <property type="entry name" value="STI1-HOP_DP"/>
    <property type="match status" value="2"/>
</dbReference>
<sequence>MANIVNSLFGPDMWGKLAMNPETKPLLDDPEFVAELRKIQEDPSKVGSLSNDPRMMKVFTVLLSSIASSMPTEPPTTAKSTQHQAPVPNSKQQPELKKVKPDFSKMSDEERAPKESEWEKECGNLAYKEKRFDEALKHYEKAFELAPDNLALLTNRAAVKLETGDLDGCIEDCKRAIQENKDRNLRTDYKIIARAHARIGNAHSKKKEYALAIDAYQASLLEHRDDKVQDKLLEAKRLLKKQEEESYVDPELSKKAREEGNDAFRKADFPLAVKLYTEAIKRNPSDPAAYSNRAAAYTKLGEFPHGMKDCEKAIELDPKYMKAYSRKAAIHFFMKEYHKCLELYQKGLDQDPNSKEMREGISQTMAAIQRQSNSGEVDEAQVQHAMADPEIQSILMDPMVQTVLKQLQENPAAASQVMRNPDMASKINKLIAAGVLRTG</sequence>
<evidence type="ECO:0000256" key="5">
    <source>
        <dbReference type="PROSITE-ProRule" id="PRU00339"/>
    </source>
</evidence>
<evidence type="ECO:0000256" key="1">
    <source>
        <dbReference type="ARBA" id="ARBA00004496"/>
    </source>
</evidence>
<keyword evidence="3" id="KW-0677">Repeat</keyword>
<dbReference type="InterPro" id="IPR011990">
    <property type="entry name" value="TPR-like_helical_dom_sf"/>
</dbReference>
<dbReference type="PROSITE" id="PS50005">
    <property type="entry name" value="TPR"/>
    <property type="match status" value="3"/>
</dbReference>
<dbReference type="SMART" id="SM00028">
    <property type="entry name" value="TPR"/>
    <property type="match status" value="6"/>
</dbReference>
<feature type="region of interest" description="Disordered" evidence="6">
    <location>
        <begin position="69"/>
        <end position="117"/>
    </location>
</feature>
<dbReference type="SUPFAM" id="SSF48452">
    <property type="entry name" value="TPR-like"/>
    <property type="match status" value="2"/>
</dbReference>
<keyword evidence="4 5" id="KW-0802">TPR repeat</keyword>
<name>A0A7S1ERX4_9RHOD</name>
<feature type="compositionally biased region" description="Polar residues" evidence="6">
    <location>
        <begin position="69"/>
        <end position="93"/>
    </location>
</feature>
<evidence type="ECO:0000256" key="4">
    <source>
        <dbReference type="ARBA" id="ARBA00022803"/>
    </source>
</evidence>
<dbReference type="InterPro" id="IPR019734">
    <property type="entry name" value="TPR_rpt"/>
</dbReference>
<dbReference type="FunFam" id="1.10.260.100:FF:000002">
    <property type="entry name" value="Stress-induced-phosphoprotein 1 (Hsp70/Hsp90-organizing)"/>
    <property type="match status" value="1"/>
</dbReference>
<dbReference type="PANTHER" id="PTHR22904:SF523">
    <property type="entry name" value="STRESS-INDUCED-PHOSPHOPROTEIN 1"/>
    <property type="match status" value="1"/>
</dbReference>
<feature type="domain" description="STI1" evidence="7">
    <location>
        <begin position="10"/>
        <end position="59"/>
    </location>
</feature>
<dbReference type="AlphaFoldDB" id="A0A7S1ERX4"/>
<dbReference type="FunFam" id="1.25.40.10:FF:000010">
    <property type="entry name" value="Stress-induced phosphoprotein 1"/>
    <property type="match status" value="1"/>
</dbReference>
<dbReference type="EMBL" id="HBFP01005787">
    <property type="protein sequence ID" value="CAD8819723.1"/>
    <property type="molecule type" value="Transcribed_RNA"/>
</dbReference>
<dbReference type="PANTHER" id="PTHR22904">
    <property type="entry name" value="TPR REPEAT CONTAINING PROTEIN"/>
    <property type="match status" value="1"/>
</dbReference>
<feature type="repeat" description="TPR" evidence="5">
    <location>
        <begin position="116"/>
        <end position="149"/>
    </location>
</feature>
<dbReference type="GO" id="GO:0051879">
    <property type="term" value="F:Hsp90 protein binding"/>
    <property type="evidence" value="ECO:0007669"/>
    <property type="project" value="TreeGrafter"/>
</dbReference>
<organism evidence="8">
    <name type="scientific">Timspurckia oligopyrenoides</name>
    <dbReference type="NCBI Taxonomy" id="708627"/>
    <lineage>
        <taxon>Eukaryota</taxon>
        <taxon>Rhodophyta</taxon>
        <taxon>Bangiophyceae</taxon>
        <taxon>Porphyridiales</taxon>
        <taxon>Porphyridiaceae</taxon>
        <taxon>Timspurckia</taxon>
    </lineage>
</organism>
<evidence type="ECO:0000256" key="2">
    <source>
        <dbReference type="ARBA" id="ARBA00022490"/>
    </source>
</evidence>
<dbReference type="FunFam" id="1.25.40.10:FF:000027">
    <property type="entry name" value="stress-induced-phosphoprotein 1 isoform X1"/>
    <property type="match status" value="1"/>
</dbReference>
<dbReference type="SMART" id="SM00727">
    <property type="entry name" value="STI1"/>
    <property type="match status" value="2"/>
</dbReference>
<dbReference type="InterPro" id="IPR006636">
    <property type="entry name" value="STI1_HS-bd"/>
</dbReference>
<dbReference type="Gene3D" id="1.10.260.100">
    <property type="match status" value="2"/>
</dbReference>
<dbReference type="GO" id="GO:0005737">
    <property type="term" value="C:cytoplasm"/>
    <property type="evidence" value="ECO:0007669"/>
    <property type="project" value="UniProtKB-SubCell"/>
</dbReference>
<dbReference type="Gene3D" id="1.25.40.10">
    <property type="entry name" value="Tetratricopeptide repeat domain"/>
    <property type="match status" value="2"/>
</dbReference>
<feature type="compositionally biased region" description="Basic and acidic residues" evidence="6">
    <location>
        <begin position="94"/>
        <end position="117"/>
    </location>
</feature>
<evidence type="ECO:0000313" key="8">
    <source>
        <dbReference type="EMBL" id="CAD8819723.1"/>
    </source>
</evidence>
<proteinExistence type="predicted"/>
<feature type="repeat" description="TPR" evidence="5">
    <location>
        <begin position="321"/>
        <end position="354"/>
    </location>
</feature>